<dbReference type="Proteomes" id="UP001163321">
    <property type="component" value="Chromosome 10"/>
</dbReference>
<gene>
    <name evidence="1" type="ORF">PsorP6_015827</name>
</gene>
<accession>A0ACC0WR11</accession>
<protein>
    <submittedName>
        <fullName evidence="1">Uncharacterized protein</fullName>
    </submittedName>
</protein>
<evidence type="ECO:0000313" key="2">
    <source>
        <dbReference type="Proteomes" id="UP001163321"/>
    </source>
</evidence>
<proteinExistence type="predicted"/>
<comment type="caution">
    <text evidence="1">The sequence shown here is derived from an EMBL/GenBank/DDBJ whole genome shotgun (WGS) entry which is preliminary data.</text>
</comment>
<reference evidence="1 2" key="1">
    <citation type="journal article" date="2022" name="bioRxiv">
        <title>The genome of the oomycete Peronosclerospora sorghi, a cosmopolitan pathogen of maize and sorghum, is inflated with dispersed pseudogenes.</title>
        <authorList>
            <person name="Fletcher K."/>
            <person name="Martin F."/>
            <person name="Isakeit T."/>
            <person name="Cavanaugh K."/>
            <person name="Magill C."/>
            <person name="Michelmore R."/>
        </authorList>
    </citation>
    <scope>NUCLEOTIDE SEQUENCE [LARGE SCALE GENOMIC DNA]</scope>
    <source>
        <strain evidence="1">P6</strain>
    </source>
</reference>
<keyword evidence="2" id="KW-1185">Reference proteome</keyword>
<organism evidence="1 2">
    <name type="scientific">Peronosclerospora sorghi</name>
    <dbReference type="NCBI Taxonomy" id="230839"/>
    <lineage>
        <taxon>Eukaryota</taxon>
        <taxon>Sar</taxon>
        <taxon>Stramenopiles</taxon>
        <taxon>Oomycota</taxon>
        <taxon>Peronosporomycetes</taxon>
        <taxon>Peronosporales</taxon>
        <taxon>Peronosporaceae</taxon>
        <taxon>Peronosclerospora</taxon>
    </lineage>
</organism>
<name>A0ACC0WR11_9STRA</name>
<evidence type="ECO:0000313" key="1">
    <source>
        <dbReference type="EMBL" id="KAI9920494.1"/>
    </source>
</evidence>
<sequence length="65" mass="7481">MRKENAELRTCVRASESARDEALAACQARDVRLQEAIGLQKMIQSEFEQVAMENTRRMPELELEV</sequence>
<dbReference type="EMBL" id="CM047589">
    <property type="protein sequence ID" value="KAI9920494.1"/>
    <property type="molecule type" value="Genomic_DNA"/>
</dbReference>